<dbReference type="GO" id="GO:0043065">
    <property type="term" value="P:positive regulation of apoptotic process"/>
    <property type="evidence" value="ECO:0007669"/>
    <property type="project" value="TreeGrafter"/>
</dbReference>
<feature type="domain" description="Protein kinase" evidence="6">
    <location>
        <begin position="1"/>
        <end position="52"/>
    </location>
</feature>
<dbReference type="PANTHER" id="PTHR24342:SF12">
    <property type="entry name" value="DEATH-ASSOCIATED PROTEIN KINASE RELATED"/>
    <property type="match status" value="1"/>
</dbReference>
<dbReference type="Pfam" id="PF00069">
    <property type="entry name" value="Pkinase"/>
    <property type="match status" value="1"/>
</dbReference>
<evidence type="ECO:0000256" key="1">
    <source>
        <dbReference type="ARBA" id="ARBA00022527"/>
    </source>
</evidence>
<evidence type="ECO:0000313" key="8">
    <source>
        <dbReference type="Proteomes" id="UP001381693"/>
    </source>
</evidence>
<dbReference type="InterPro" id="IPR000719">
    <property type="entry name" value="Prot_kinase_dom"/>
</dbReference>
<dbReference type="Proteomes" id="UP001381693">
    <property type="component" value="Unassembled WGS sequence"/>
</dbReference>
<evidence type="ECO:0000313" key="7">
    <source>
        <dbReference type="EMBL" id="KAK7041979.1"/>
    </source>
</evidence>
<gene>
    <name evidence="7" type="primary">STK17B_4</name>
    <name evidence="7" type="ORF">SK128_025790</name>
</gene>
<keyword evidence="1" id="KW-0723">Serine/threonine-protein kinase</keyword>
<sequence length="52" mass="5806">MGKHPKSDVKLCDFGISRIIMANIEVREVLGTPDYVAPEILQYEPISLATDM</sequence>
<dbReference type="InterPro" id="IPR011009">
    <property type="entry name" value="Kinase-like_dom_sf"/>
</dbReference>
<dbReference type="SUPFAM" id="SSF56112">
    <property type="entry name" value="Protein kinase-like (PK-like)"/>
    <property type="match status" value="1"/>
</dbReference>
<feature type="non-terminal residue" evidence="7">
    <location>
        <position position="52"/>
    </location>
</feature>
<comment type="caution">
    <text evidence="7">The sequence shown here is derived from an EMBL/GenBank/DDBJ whole genome shotgun (WGS) entry which is preliminary data.</text>
</comment>
<dbReference type="EC" id="2.7.11.1" evidence="7"/>
<protein>
    <submittedName>
        <fullName evidence="7">Stk17bp</fullName>
        <ecNumber evidence="7">2.7.11.1</ecNumber>
    </submittedName>
</protein>
<dbReference type="GO" id="GO:0005634">
    <property type="term" value="C:nucleus"/>
    <property type="evidence" value="ECO:0007669"/>
    <property type="project" value="TreeGrafter"/>
</dbReference>
<evidence type="ECO:0000256" key="4">
    <source>
        <dbReference type="ARBA" id="ARBA00022777"/>
    </source>
</evidence>
<dbReference type="PANTHER" id="PTHR24342">
    <property type="entry name" value="SERINE/THREONINE-PROTEIN KINASE 17"/>
    <property type="match status" value="1"/>
</dbReference>
<evidence type="ECO:0000256" key="5">
    <source>
        <dbReference type="ARBA" id="ARBA00022840"/>
    </source>
</evidence>
<reference evidence="7 8" key="1">
    <citation type="submission" date="2023-11" db="EMBL/GenBank/DDBJ databases">
        <title>Halocaridina rubra genome assembly.</title>
        <authorList>
            <person name="Smith C."/>
        </authorList>
    </citation>
    <scope>NUCLEOTIDE SEQUENCE [LARGE SCALE GENOMIC DNA]</scope>
    <source>
        <strain evidence="7">EP-1</strain>
        <tissue evidence="7">Whole</tissue>
    </source>
</reference>
<dbReference type="GO" id="GO:0005524">
    <property type="term" value="F:ATP binding"/>
    <property type="evidence" value="ECO:0007669"/>
    <property type="project" value="UniProtKB-KW"/>
</dbReference>
<keyword evidence="5" id="KW-0067">ATP-binding</keyword>
<keyword evidence="4" id="KW-0418">Kinase</keyword>
<keyword evidence="3" id="KW-0547">Nucleotide-binding</keyword>
<dbReference type="PROSITE" id="PS50011">
    <property type="entry name" value="PROTEIN_KINASE_DOM"/>
    <property type="match status" value="1"/>
</dbReference>
<evidence type="ECO:0000256" key="2">
    <source>
        <dbReference type="ARBA" id="ARBA00022679"/>
    </source>
</evidence>
<dbReference type="GO" id="GO:0004674">
    <property type="term" value="F:protein serine/threonine kinase activity"/>
    <property type="evidence" value="ECO:0007669"/>
    <property type="project" value="UniProtKB-KW"/>
</dbReference>
<keyword evidence="2 7" id="KW-0808">Transferase</keyword>
<dbReference type="Gene3D" id="1.10.510.10">
    <property type="entry name" value="Transferase(Phosphotransferase) domain 1"/>
    <property type="match status" value="1"/>
</dbReference>
<evidence type="ECO:0000259" key="6">
    <source>
        <dbReference type="PROSITE" id="PS50011"/>
    </source>
</evidence>
<name>A0AAN8WLM3_HALRR</name>
<keyword evidence="8" id="KW-1185">Reference proteome</keyword>
<proteinExistence type="predicted"/>
<evidence type="ECO:0000256" key="3">
    <source>
        <dbReference type="ARBA" id="ARBA00022741"/>
    </source>
</evidence>
<dbReference type="EMBL" id="JAXCGZ010021853">
    <property type="protein sequence ID" value="KAK7041979.1"/>
    <property type="molecule type" value="Genomic_DNA"/>
</dbReference>
<accession>A0AAN8WLM3</accession>
<dbReference type="AlphaFoldDB" id="A0AAN8WLM3"/>
<dbReference type="GO" id="GO:0035556">
    <property type="term" value="P:intracellular signal transduction"/>
    <property type="evidence" value="ECO:0007669"/>
    <property type="project" value="TreeGrafter"/>
</dbReference>
<organism evidence="7 8">
    <name type="scientific">Halocaridina rubra</name>
    <name type="common">Hawaiian red shrimp</name>
    <dbReference type="NCBI Taxonomy" id="373956"/>
    <lineage>
        <taxon>Eukaryota</taxon>
        <taxon>Metazoa</taxon>
        <taxon>Ecdysozoa</taxon>
        <taxon>Arthropoda</taxon>
        <taxon>Crustacea</taxon>
        <taxon>Multicrustacea</taxon>
        <taxon>Malacostraca</taxon>
        <taxon>Eumalacostraca</taxon>
        <taxon>Eucarida</taxon>
        <taxon>Decapoda</taxon>
        <taxon>Pleocyemata</taxon>
        <taxon>Caridea</taxon>
        <taxon>Atyoidea</taxon>
        <taxon>Atyidae</taxon>
        <taxon>Halocaridina</taxon>
    </lineage>
</organism>